<dbReference type="InterPro" id="IPR017850">
    <property type="entry name" value="Alkaline_phosphatase_core_sf"/>
</dbReference>
<evidence type="ECO:0000256" key="4">
    <source>
        <dbReference type="ARBA" id="ARBA00008819"/>
    </source>
</evidence>
<feature type="binding site" evidence="9 13">
    <location>
        <position position="440"/>
    </location>
    <ligand>
        <name>Mn(2+)</name>
        <dbReference type="ChEBI" id="CHEBI:29035"/>
        <label>2</label>
    </ligand>
</feature>
<protein>
    <recommendedName>
        <fullName evidence="9 10">2,3-bisphosphoglycerate-independent phosphoglycerate mutase</fullName>
        <shortName evidence="9">BPG-independent PGAM</shortName>
        <shortName evidence="9">Phosphoglyceromutase</shortName>
        <shortName evidence="9">iPGM</shortName>
        <ecNumber evidence="9 10">5.4.2.12</ecNumber>
    </recommendedName>
</protein>
<accession>A0AA95H8L4</accession>
<feature type="binding site" evidence="9 12">
    <location>
        <begin position="156"/>
        <end position="157"/>
    </location>
    <ligand>
        <name>substrate</name>
    </ligand>
</feature>
<dbReference type="EMBL" id="CP124755">
    <property type="protein sequence ID" value="WGZ90894.1"/>
    <property type="molecule type" value="Genomic_DNA"/>
</dbReference>
<proteinExistence type="inferred from homology"/>
<comment type="subunit">
    <text evidence="9">Monomer.</text>
</comment>
<evidence type="ECO:0000256" key="10">
    <source>
        <dbReference type="NCBIfam" id="TIGR01307"/>
    </source>
</evidence>
<comment type="function">
    <text evidence="2 9">Catalyzes the interconversion of 2-phosphoglycerate and 3-phosphoglycerate.</text>
</comment>
<comment type="cofactor">
    <cofactor evidence="9">
        <name>Mn(2+)</name>
        <dbReference type="ChEBI" id="CHEBI:29035"/>
    </cofactor>
    <text evidence="9">Binds 2 manganese ions per subunit.</text>
</comment>
<dbReference type="GO" id="GO:0006096">
    <property type="term" value="P:glycolytic process"/>
    <property type="evidence" value="ECO:0007669"/>
    <property type="project" value="UniProtKB-UniRule"/>
</dbReference>
<feature type="domain" description="Metalloenzyme" evidence="14">
    <location>
        <begin position="9"/>
        <end position="495"/>
    </location>
</feature>
<dbReference type="Pfam" id="PF06415">
    <property type="entry name" value="iPGM_N"/>
    <property type="match status" value="1"/>
</dbReference>
<evidence type="ECO:0000256" key="5">
    <source>
        <dbReference type="ARBA" id="ARBA00022723"/>
    </source>
</evidence>
<feature type="binding site" evidence="9 12">
    <location>
        <position position="193"/>
    </location>
    <ligand>
        <name>substrate</name>
    </ligand>
</feature>
<comment type="catalytic activity">
    <reaction evidence="1 9">
        <text>(2R)-2-phosphoglycerate = (2R)-3-phosphoglycerate</text>
        <dbReference type="Rhea" id="RHEA:15901"/>
        <dbReference type="ChEBI" id="CHEBI:58272"/>
        <dbReference type="ChEBI" id="CHEBI:58289"/>
        <dbReference type="EC" id="5.4.2.12"/>
    </reaction>
</comment>
<feature type="binding site" evidence="9 13">
    <location>
        <position position="402"/>
    </location>
    <ligand>
        <name>Mn(2+)</name>
        <dbReference type="ChEBI" id="CHEBI:29035"/>
        <label>1</label>
    </ligand>
</feature>
<comment type="similarity">
    <text evidence="4 9">Belongs to the BPG-independent phosphoglycerate mutase family.</text>
</comment>
<feature type="binding site" evidence="9 12">
    <location>
        <begin position="258"/>
        <end position="261"/>
    </location>
    <ligand>
        <name>substrate</name>
    </ligand>
</feature>
<dbReference type="KEGG" id="tdu:QJT80_00145"/>
<comment type="pathway">
    <text evidence="3 9">Carbohydrate degradation; glycolysis; pyruvate from D-glyceraldehyde 3-phosphate: step 3/5.</text>
</comment>
<dbReference type="EC" id="5.4.2.12" evidence="9 10"/>
<evidence type="ECO:0000256" key="7">
    <source>
        <dbReference type="ARBA" id="ARBA00023211"/>
    </source>
</evidence>
<dbReference type="CDD" id="cd16010">
    <property type="entry name" value="iPGM"/>
    <property type="match status" value="1"/>
</dbReference>
<dbReference type="NCBIfam" id="TIGR01307">
    <property type="entry name" value="pgm_bpd_ind"/>
    <property type="match status" value="1"/>
</dbReference>
<name>A0AA95H8L4_9GAMM</name>
<dbReference type="PANTHER" id="PTHR31637:SF0">
    <property type="entry name" value="2,3-BISPHOSPHOGLYCERATE-INDEPENDENT PHOSPHOGLYCERATE MUTASE"/>
    <property type="match status" value="1"/>
</dbReference>
<dbReference type="GO" id="GO:0030145">
    <property type="term" value="F:manganese ion binding"/>
    <property type="evidence" value="ECO:0007669"/>
    <property type="project" value="UniProtKB-UniRule"/>
</dbReference>
<keyword evidence="8 9" id="KW-0413">Isomerase</keyword>
<dbReference type="PIRSF" id="PIRSF001492">
    <property type="entry name" value="IPGAM"/>
    <property type="match status" value="1"/>
</dbReference>
<dbReference type="SUPFAM" id="SSF53649">
    <property type="entry name" value="Alkaline phosphatase-like"/>
    <property type="match status" value="1"/>
</dbReference>
<evidence type="ECO:0000256" key="13">
    <source>
        <dbReference type="PIRSR" id="PIRSR001492-3"/>
    </source>
</evidence>
<keyword evidence="6 9" id="KW-0324">Glycolysis</keyword>
<dbReference type="PANTHER" id="PTHR31637">
    <property type="entry name" value="2,3-BISPHOSPHOGLYCERATE-INDEPENDENT PHOSPHOGLYCERATE MUTASE"/>
    <property type="match status" value="1"/>
</dbReference>
<sequence>MATTIPRRKTLLIILDGFGVNPSKKYNAVYEANTPRLDEYFGQYPHTTLQASGRSVGLPDGQMGNSEVGHMTIGCGMILKQDLVRIDDAVDDGSLANNATLQAALAQAKQAQCSLHLIGLLSDGGVHSHINHVVALMQIAAAAGVKPVIHAIMDGRDTAPKAGRQYLARILETIKSTGGEIATISGRFYTMDRDKRWERTKLAWDALVKGIGTPATDPLTALDDAYAAGETDEFVKPRIMPNAELIRSNDPVLFFNFRNDRPRQTAEALGLADFNQFERGDFTPVQLTTMTEYDAKYPFPIIFPAERPTTNLAQTISQAGLSQFHCSETEKYAHVTFFFNSGREAPYEGEARLVIPSPKVETYDLQPEMSAPEVADAVINALNSQQYDFIVVNFANGDMVGHTAVENAVIKAVETLDREAGRVLDAAVANDYSVILTADHGNCDEYLDPLTGEPNTQHTVYPVPCLVMDKVNWRLSTEGGLSNLAPTILQLMGLPKPASMKAKSLLLEEASGSMGAY</sequence>
<feature type="binding site" evidence="9 13">
    <location>
        <position position="458"/>
    </location>
    <ligand>
        <name>Mn(2+)</name>
        <dbReference type="ChEBI" id="CHEBI:29035"/>
        <label>1</label>
    </ligand>
</feature>
<evidence type="ECO:0000259" key="15">
    <source>
        <dbReference type="Pfam" id="PF06415"/>
    </source>
</evidence>
<dbReference type="AlphaFoldDB" id="A0AA95H8L4"/>
<gene>
    <name evidence="9 16" type="primary">gpmI</name>
    <name evidence="16" type="ORF">QJT80_00145</name>
</gene>
<feature type="binding site" evidence="9 13">
    <location>
        <position position="66"/>
    </location>
    <ligand>
        <name>Mn(2+)</name>
        <dbReference type="ChEBI" id="CHEBI:29035"/>
        <label>2</label>
    </ligand>
</feature>
<feature type="binding site" evidence="9 13">
    <location>
        <position position="398"/>
    </location>
    <ligand>
        <name>Mn(2+)</name>
        <dbReference type="ChEBI" id="CHEBI:29035"/>
        <label>1</label>
    </ligand>
</feature>
<dbReference type="InterPro" id="IPR006124">
    <property type="entry name" value="Metalloenzyme"/>
</dbReference>
<evidence type="ECO:0000256" key="9">
    <source>
        <dbReference type="HAMAP-Rule" id="MF_01038"/>
    </source>
</evidence>
<feature type="binding site" evidence="9 13">
    <location>
        <position position="16"/>
    </location>
    <ligand>
        <name>Mn(2+)</name>
        <dbReference type="ChEBI" id="CHEBI:29035"/>
        <label>2</label>
    </ligand>
</feature>
<dbReference type="HAMAP" id="MF_01038">
    <property type="entry name" value="GpmI"/>
    <property type="match status" value="1"/>
</dbReference>
<evidence type="ECO:0000256" key="12">
    <source>
        <dbReference type="PIRSR" id="PIRSR001492-2"/>
    </source>
</evidence>
<keyword evidence="7 9" id="KW-0464">Manganese</keyword>
<feature type="binding site" evidence="9 12">
    <location>
        <position position="187"/>
    </location>
    <ligand>
        <name>substrate</name>
    </ligand>
</feature>
<evidence type="ECO:0000256" key="8">
    <source>
        <dbReference type="ARBA" id="ARBA00023235"/>
    </source>
</evidence>
<dbReference type="Gene3D" id="3.40.1450.10">
    <property type="entry name" value="BPG-independent phosphoglycerate mutase, domain B"/>
    <property type="match status" value="1"/>
</dbReference>
<evidence type="ECO:0000313" key="16">
    <source>
        <dbReference type="EMBL" id="WGZ90894.1"/>
    </source>
</evidence>
<feature type="binding site" evidence="9 13">
    <location>
        <position position="439"/>
    </location>
    <ligand>
        <name>Mn(2+)</name>
        <dbReference type="ChEBI" id="CHEBI:29035"/>
        <label>2</label>
    </ligand>
</feature>
<dbReference type="SUPFAM" id="SSF64158">
    <property type="entry name" value="2,3-Bisphosphoglycerate-independent phosphoglycerate mutase, substrate-binding domain"/>
    <property type="match status" value="1"/>
</dbReference>
<reference evidence="16" key="2">
    <citation type="submission" date="2023-04" db="EMBL/GenBank/DDBJ databases">
        <authorList>
            <person name="Beletskiy A.V."/>
            <person name="Mardanov A.V."/>
            <person name="Ravin N.V."/>
        </authorList>
    </citation>
    <scope>NUCLEOTIDE SEQUENCE</scope>
    <source>
        <strain evidence="16">GKL-01</strain>
    </source>
</reference>
<dbReference type="Gene3D" id="3.40.720.10">
    <property type="entry name" value="Alkaline Phosphatase, subunit A"/>
    <property type="match status" value="1"/>
</dbReference>
<evidence type="ECO:0000256" key="1">
    <source>
        <dbReference type="ARBA" id="ARBA00000370"/>
    </source>
</evidence>
<evidence type="ECO:0000256" key="6">
    <source>
        <dbReference type="ARBA" id="ARBA00023152"/>
    </source>
</evidence>
<dbReference type="InterPro" id="IPR036646">
    <property type="entry name" value="PGAM_B_sf"/>
</dbReference>
<feature type="binding site" evidence="9 12">
    <location>
        <position position="127"/>
    </location>
    <ligand>
        <name>substrate</name>
    </ligand>
</feature>
<keyword evidence="5 9" id="KW-0479">Metal-binding</keyword>
<dbReference type="FunFam" id="3.40.1450.10:FF:000002">
    <property type="entry name" value="2,3-bisphosphoglycerate-independent phosphoglycerate mutase"/>
    <property type="match status" value="1"/>
</dbReference>
<dbReference type="GO" id="GO:0005829">
    <property type="term" value="C:cytosol"/>
    <property type="evidence" value="ECO:0007669"/>
    <property type="project" value="TreeGrafter"/>
</dbReference>
<feature type="domain" description="BPG-independent PGAM N-terminal" evidence="15">
    <location>
        <begin position="86"/>
        <end position="294"/>
    </location>
</feature>
<feature type="active site" description="Phosphoserine intermediate" evidence="9 11">
    <location>
        <position position="66"/>
    </location>
</feature>
<dbReference type="GO" id="GO:0006007">
    <property type="term" value="P:glucose catabolic process"/>
    <property type="evidence" value="ECO:0007669"/>
    <property type="project" value="InterPro"/>
</dbReference>
<feature type="binding site" evidence="9 12">
    <location>
        <position position="331"/>
    </location>
    <ligand>
        <name>substrate</name>
    </ligand>
</feature>
<reference evidence="16" key="1">
    <citation type="journal article" date="2023" name="Int. J. Mol. Sci.">
        <title>Metagenomics Revealed a New Genus 'Candidatus Thiocaldithrix dubininis' gen. nov., sp. nov. and a New Species 'Candidatus Thiothrix putei' sp. nov. in the Family Thiotrichaceae, Some Members of Which Have Traits of Both Na+- and H+-Motive Energetics.</title>
        <authorList>
            <person name="Ravin N.V."/>
            <person name="Muntyan M.S."/>
            <person name="Smolyakov D.D."/>
            <person name="Rudenko T.S."/>
            <person name="Beletsky A.V."/>
            <person name="Mardanov A.V."/>
            <person name="Grabovich M.Y."/>
        </authorList>
    </citation>
    <scope>NUCLEOTIDE SEQUENCE</scope>
    <source>
        <strain evidence="16">GKL-01</strain>
    </source>
</reference>
<dbReference type="InterPro" id="IPR005995">
    <property type="entry name" value="Pgm_bpd_ind"/>
</dbReference>
<organism evidence="16">
    <name type="scientific">Candidatus Thiocaldithrix dubininis</name>
    <dbReference type="NCBI Taxonomy" id="3080823"/>
    <lineage>
        <taxon>Bacteria</taxon>
        <taxon>Pseudomonadati</taxon>
        <taxon>Pseudomonadota</taxon>
        <taxon>Gammaproteobacteria</taxon>
        <taxon>Thiotrichales</taxon>
        <taxon>Thiotrichaceae</taxon>
        <taxon>Candidatus Thiocaldithrix</taxon>
    </lineage>
</organism>
<dbReference type="InterPro" id="IPR011258">
    <property type="entry name" value="BPG-indep_PGM_N"/>
</dbReference>
<evidence type="ECO:0000256" key="11">
    <source>
        <dbReference type="PIRSR" id="PIRSR001492-1"/>
    </source>
</evidence>
<dbReference type="Proteomes" id="UP001300672">
    <property type="component" value="Chromosome"/>
</dbReference>
<evidence type="ECO:0000259" key="14">
    <source>
        <dbReference type="Pfam" id="PF01676"/>
    </source>
</evidence>
<evidence type="ECO:0000256" key="3">
    <source>
        <dbReference type="ARBA" id="ARBA00004798"/>
    </source>
</evidence>
<dbReference type="GO" id="GO:0004619">
    <property type="term" value="F:phosphoglycerate mutase activity"/>
    <property type="evidence" value="ECO:0007669"/>
    <property type="project" value="UniProtKB-UniRule"/>
</dbReference>
<dbReference type="Pfam" id="PF01676">
    <property type="entry name" value="Metalloenzyme"/>
    <property type="match status" value="1"/>
</dbReference>
<evidence type="ECO:0000256" key="2">
    <source>
        <dbReference type="ARBA" id="ARBA00002315"/>
    </source>
</evidence>